<dbReference type="AlphaFoldDB" id="S8BR74"/>
<gene>
    <name evidence="2" type="ORF">M569_17692</name>
</gene>
<organism evidence="2 3">
    <name type="scientific">Genlisea aurea</name>
    <dbReference type="NCBI Taxonomy" id="192259"/>
    <lineage>
        <taxon>Eukaryota</taxon>
        <taxon>Viridiplantae</taxon>
        <taxon>Streptophyta</taxon>
        <taxon>Embryophyta</taxon>
        <taxon>Tracheophyta</taxon>
        <taxon>Spermatophyta</taxon>
        <taxon>Magnoliopsida</taxon>
        <taxon>eudicotyledons</taxon>
        <taxon>Gunneridae</taxon>
        <taxon>Pentapetalae</taxon>
        <taxon>asterids</taxon>
        <taxon>lamiids</taxon>
        <taxon>Lamiales</taxon>
        <taxon>Lentibulariaceae</taxon>
        <taxon>Genlisea</taxon>
    </lineage>
</organism>
<dbReference type="EMBL" id="AUSU01010616">
    <property type="protein sequence ID" value="EPS57130.1"/>
    <property type="molecule type" value="Genomic_DNA"/>
</dbReference>
<dbReference type="Proteomes" id="UP000015453">
    <property type="component" value="Unassembled WGS sequence"/>
</dbReference>
<feature type="region of interest" description="Disordered" evidence="1">
    <location>
        <begin position="1"/>
        <end position="81"/>
    </location>
</feature>
<name>S8BR74_9LAMI</name>
<feature type="compositionally biased region" description="Polar residues" evidence="1">
    <location>
        <begin position="8"/>
        <end position="17"/>
    </location>
</feature>
<keyword evidence="3" id="KW-1185">Reference proteome</keyword>
<evidence type="ECO:0000313" key="2">
    <source>
        <dbReference type="EMBL" id="EPS57130.1"/>
    </source>
</evidence>
<feature type="compositionally biased region" description="Basic and acidic residues" evidence="1">
    <location>
        <begin position="45"/>
        <end position="81"/>
    </location>
</feature>
<evidence type="ECO:0000313" key="3">
    <source>
        <dbReference type="Proteomes" id="UP000015453"/>
    </source>
</evidence>
<proteinExistence type="predicted"/>
<accession>S8BR74</accession>
<protein>
    <submittedName>
        <fullName evidence="2">Uncharacterized protein</fullName>
    </submittedName>
</protein>
<reference evidence="2 3" key="1">
    <citation type="journal article" date="2013" name="BMC Genomics">
        <title>The miniature genome of a carnivorous plant Genlisea aurea contains a low number of genes and short non-coding sequences.</title>
        <authorList>
            <person name="Leushkin E.V."/>
            <person name="Sutormin R.A."/>
            <person name="Nabieva E.R."/>
            <person name="Penin A.A."/>
            <person name="Kondrashov A.S."/>
            <person name="Logacheva M.D."/>
        </authorList>
    </citation>
    <scope>NUCLEOTIDE SEQUENCE [LARGE SCALE GENOMIC DNA]</scope>
</reference>
<evidence type="ECO:0000256" key="1">
    <source>
        <dbReference type="SAM" id="MobiDB-lite"/>
    </source>
</evidence>
<comment type="caution">
    <text evidence="2">The sequence shown here is derived from an EMBL/GenBank/DDBJ whole genome shotgun (WGS) entry which is preliminary data.</text>
</comment>
<sequence>MQIHGDPKSSTSMLGTSRDSRKQGQVAAPAYTRAPGSVFDPFRPLQERGKRDDPRHPGDSFRDLSIAEERVEERKRVGERE</sequence>